<sequence length="106" mass="12903">MKEIIQQILKFRDDRNWKQFHTDMNLLIGLNIEVGELQEHFLWNNDFNKDKKGVKNEIADIFIFLIYLCDKYDIDLEEAVINKLKIHSQHYPVEEYKNKSIKYNQK</sequence>
<name>A0ABP9MZI2_9FLAO</name>
<evidence type="ECO:0000313" key="2">
    <source>
        <dbReference type="Proteomes" id="UP001500353"/>
    </source>
</evidence>
<dbReference type="CDD" id="cd11537">
    <property type="entry name" value="NTP-PPase_RS21-C6_like"/>
    <property type="match status" value="1"/>
</dbReference>
<organism evidence="1 2">
    <name type="scientific">Chryseobacterium ginsengisoli</name>
    <dbReference type="NCBI Taxonomy" id="363853"/>
    <lineage>
        <taxon>Bacteria</taxon>
        <taxon>Pseudomonadati</taxon>
        <taxon>Bacteroidota</taxon>
        <taxon>Flavobacteriia</taxon>
        <taxon>Flavobacteriales</taxon>
        <taxon>Weeksellaceae</taxon>
        <taxon>Chryseobacterium group</taxon>
        <taxon>Chryseobacterium</taxon>
    </lineage>
</organism>
<dbReference type="SUPFAM" id="SSF101386">
    <property type="entry name" value="all-alpha NTP pyrophosphatases"/>
    <property type="match status" value="1"/>
</dbReference>
<dbReference type="Proteomes" id="UP001500353">
    <property type="component" value="Unassembled WGS sequence"/>
</dbReference>
<accession>A0ABP9MZI2</accession>
<evidence type="ECO:0000313" key="1">
    <source>
        <dbReference type="EMBL" id="GAA5102523.1"/>
    </source>
</evidence>
<proteinExistence type="predicted"/>
<comment type="caution">
    <text evidence="1">The sequence shown here is derived from an EMBL/GenBank/DDBJ whole genome shotgun (WGS) entry which is preliminary data.</text>
</comment>
<reference evidence="2" key="1">
    <citation type="journal article" date="2019" name="Int. J. Syst. Evol. Microbiol.">
        <title>The Global Catalogue of Microorganisms (GCM) 10K type strain sequencing project: providing services to taxonomists for standard genome sequencing and annotation.</title>
        <authorList>
            <consortium name="The Broad Institute Genomics Platform"/>
            <consortium name="The Broad Institute Genome Sequencing Center for Infectious Disease"/>
            <person name="Wu L."/>
            <person name="Ma J."/>
        </authorList>
    </citation>
    <scope>NUCLEOTIDE SEQUENCE [LARGE SCALE GENOMIC DNA]</scope>
    <source>
        <strain evidence="2">JCM 18019</strain>
    </source>
</reference>
<dbReference type="InterPro" id="IPR025984">
    <property type="entry name" value="DCTPP"/>
</dbReference>
<dbReference type="PIRSF" id="PIRSF029826">
    <property type="entry name" value="UCP029826_pph"/>
    <property type="match status" value="1"/>
</dbReference>
<dbReference type="Pfam" id="PF12643">
    <property type="entry name" value="MazG-like"/>
    <property type="match status" value="1"/>
</dbReference>
<gene>
    <name evidence="1" type="ORF">GCM10023210_43590</name>
</gene>
<keyword evidence="2" id="KW-1185">Reference proteome</keyword>
<dbReference type="RefSeq" id="WP_345208658.1">
    <property type="nucleotide sequence ID" value="NZ_BAABHX010000012.1"/>
</dbReference>
<dbReference type="PANTHER" id="PTHR46523:SF1">
    <property type="entry name" value="DCTP PYROPHOSPHATASE 1"/>
    <property type="match status" value="1"/>
</dbReference>
<dbReference type="InterPro" id="IPR052555">
    <property type="entry name" value="dCTP_Pyrophosphatase"/>
</dbReference>
<dbReference type="PANTHER" id="PTHR46523">
    <property type="entry name" value="DCTP PYROPHOSPHATASE 1"/>
    <property type="match status" value="1"/>
</dbReference>
<protein>
    <submittedName>
        <fullName evidence="1">Nucleotide pyrophosphohydrolase</fullName>
    </submittedName>
</protein>
<dbReference type="EMBL" id="BAABHX010000012">
    <property type="protein sequence ID" value="GAA5102523.1"/>
    <property type="molecule type" value="Genomic_DNA"/>
</dbReference>
<dbReference type="Gene3D" id="1.10.287.1080">
    <property type="entry name" value="MazG-like"/>
    <property type="match status" value="1"/>
</dbReference>